<accession>A0ABU6Z7R5</accession>
<dbReference type="EMBL" id="JASCZI010271972">
    <property type="protein sequence ID" value="MED6218637.1"/>
    <property type="molecule type" value="Genomic_DNA"/>
</dbReference>
<proteinExistence type="predicted"/>
<gene>
    <name evidence="1" type="ORF">PIB30_028335</name>
</gene>
<protein>
    <submittedName>
        <fullName evidence="1">Uncharacterized protein</fullName>
    </submittedName>
</protein>
<reference evidence="1 2" key="1">
    <citation type="journal article" date="2023" name="Plants (Basel)">
        <title>Bridging the Gap: Combining Genomics and Transcriptomics Approaches to Understand Stylosanthes scabra, an Orphan Legume from the Brazilian Caatinga.</title>
        <authorList>
            <person name="Ferreira-Neto J.R.C."/>
            <person name="da Silva M.D."/>
            <person name="Binneck E."/>
            <person name="de Melo N.F."/>
            <person name="da Silva R.H."/>
            <person name="de Melo A.L.T.M."/>
            <person name="Pandolfi V."/>
            <person name="Bustamante F.O."/>
            <person name="Brasileiro-Vidal A.C."/>
            <person name="Benko-Iseppon A.M."/>
        </authorList>
    </citation>
    <scope>NUCLEOTIDE SEQUENCE [LARGE SCALE GENOMIC DNA]</scope>
    <source>
        <tissue evidence="1">Leaves</tissue>
    </source>
</reference>
<sequence length="177" mass="19976">LIELHGSHMGNPRAFHSPHIHRRPTILYQLTHQIAKLMDQKGLPPNWSMNLPCQIQATIKTERPKSHEPPVVVRDLDPHLDPLVQSELISHVGRTIQQGLCPLLTAQPRVTLLPYQQLWIPIFEPLNVQYRLILIQSRGGLQRLVSLGASSPRRCSLGSSSRLVLFSCNLTCFIIIA</sequence>
<name>A0ABU6Z7R5_9FABA</name>
<comment type="caution">
    <text evidence="1">The sequence shown here is derived from an EMBL/GenBank/DDBJ whole genome shotgun (WGS) entry which is preliminary data.</text>
</comment>
<evidence type="ECO:0000313" key="1">
    <source>
        <dbReference type="EMBL" id="MED6218637.1"/>
    </source>
</evidence>
<evidence type="ECO:0000313" key="2">
    <source>
        <dbReference type="Proteomes" id="UP001341840"/>
    </source>
</evidence>
<dbReference type="Proteomes" id="UP001341840">
    <property type="component" value="Unassembled WGS sequence"/>
</dbReference>
<feature type="non-terminal residue" evidence="1">
    <location>
        <position position="1"/>
    </location>
</feature>
<organism evidence="1 2">
    <name type="scientific">Stylosanthes scabra</name>
    <dbReference type="NCBI Taxonomy" id="79078"/>
    <lineage>
        <taxon>Eukaryota</taxon>
        <taxon>Viridiplantae</taxon>
        <taxon>Streptophyta</taxon>
        <taxon>Embryophyta</taxon>
        <taxon>Tracheophyta</taxon>
        <taxon>Spermatophyta</taxon>
        <taxon>Magnoliopsida</taxon>
        <taxon>eudicotyledons</taxon>
        <taxon>Gunneridae</taxon>
        <taxon>Pentapetalae</taxon>
        <taxon>rosids</taxon>
        <taxon>fabids</taxon>
        <taxon>Fabales</taxon>
        <taxon>Fabaceae</taxon>
        <taxon>Papilionoideae</taxon>
        <taxon>50 kb inversion clade</taxon>
        <taxon>dalbergioids sensu lato</taxon>
        <taxon>Dalbergieae</taxon>
        <taxon>Pterocarpus clade</taxon>
        <taxon>Stylosanthes</taxon>
    </lineage>
</organism>
<keyword evidence="2" id="KW-1185">Reference proteome</keyword>